<sequence length="1019" mass="110826">MSLGDFFTLTEMNDGLTAPSRVRELVAVLQKDRDCILNVGDATRQQSVVARTIAATENKDCLDLFVQLDGLQFIDKWLKDAQKFSNETGESFVEESISRLLQALEKLHVDDEKLVSSNICTTVRDLLGHNNSKVLDRARALLDSWENDRSFNASSMNIDRVEPLTNNDMQITANSERDSKHSEFSVGGALISEESAGEEKCQQSTKDDPVPSKSVDAVEPDAESAQTSDKILDHPVKNDRTSEHVGLPSFSKFANENGSIKIEPLACHPIGTALVDSCCPSMSRQVFLDEQTDMNELESARDRMQTTKIESSPEKFGLPDESNPLGDHPFSSTSEAADASVSAIESSLQKLSGAMEKVSCQKSSSSVDMKTIDSVRKDAVDDGGCSFKCRSPSALRTEENDELVTMLQNSSTSEQSWENPKNSSTFLLKIEDEGGIDKLDQHYSDGNNDALAINYDFRKKRTDREPGLTSKKSGVELDYGILDPLEVARQVAIEVEREHKDFREQSCSSSEKAPEGKLQEPGSPDVLSGKRSHATEGSPEHVSQDPDLSAEASPMQENSATGSENLDADPINDTQDVETSQVTEVAQEEANTVRGLCNFDLNQEVYSEDMDPPGNQISTTVSIVSASRATAAPGLPVAPLQFEGKFGWKGSAATSAFRPASPRRIPEGDKDLSTGESSSSKQRQGCLDIDLNIAESEDGRTGDLPNKHVPVHSTLLSGESSVEANSRLERLELDLNRASEDGDVPSERQINEQLFPKRNGHQSRTLFSTSSLKQPSLRNIDLNDQPSLLNDYSDHSYLTKLPQNLNASGDLKSVDSVISIMGTRVEVKRGDSVPHALHLPNGRTPELAFDVNLARTGSFLGMGSAPPYTHSTLYNYNGISPGHAMPFSTMYGVAAPIPYMVDSRGAPVVPQIVGSASARPPAFSQPPFLVSMTSSTPSNGGVPSQGSFDLDSRLMLEGGSRGPAGLGLLSNSGTFISTDEQLRYYSQPSISSVGEKRKEPDGGWEYYPLKQYTPPWKQS</sequence>
<protein>
    <submittedName>
        <fullName evidence="4">Dentin sialophospho</fullName>
    </submittedName>
</protein>
<feature type="compositionally biased region" description="Basic and acidic residues" evidence="2">
    <location>
        <begin position="230"/>
        <end position="243"/>
    </location>
</feature>
<feature type="region of interest" description="Disordered" evidence="2">
    <location>
        <begin position="653"/>
        <end position="722"/>
    </location>
</feature>
<gene>
    <name evidence="4" type="ORF">OLEA9_A063785</name>
</gene>
<dbReference type="OrthoDB" id="1595674at2759"/>
<evidence type="ECO:0000256" key="1">
    <source>
        <dbReference type="PROSITE-ProRule" id="PRU00649"/>
    </source>
</evidence>
<dbReference type="PANTHER" id="PTHR47292">
    <property type="entry name" value="TRANSCRIPTION ELONGATION FACTOR (TFIIS) FAMILY PROTEIN-RELATED"/>
    <property type="match status" value="1"/>
</dbReference>
<feature type="compositionally biased region" description="Polar residues" evidence="2">
    <location>
        <begin position="674"/>
        <end position="683"/>
    </location>
</feature>
<dbReference type="GO" id="GO:0005634">
    <property type="term" value="C:nucleus"/>
    <property type="evidence" value="ECO:0007669"/>
    <property type="project" value="UniProtKB-SubCell"/>
</dbReference>
<dbReference type="Gramene" id="OE9A063785T1">
    <property type="protein sequence ID" value="OE9A063785C1"/>
    <property type="gene ID" value="OE9A063785"/>
</dbReference>
<reference evidence="4 5" key="1">
    <citation type="submission" date="2019-12" db="EMBL/GenBank/DDBJ databases">
        <authorList>
            <person name="Alioto T."/>
            <person name="Alioto T."/>
            <person name="Gomez Garrido J."/>
        </authorList>
    </citation>
    <scope>NUCLEOTIDE SEQUENCE [LARGE SCALE GENOMIC DNA]</scope>
</reference>
<feature type="region of interest" description="Disordered" evidence="2">
    <location>
        <begin position="193"/>
        <end position="243"/>
    </location>
</feature>
<comment type="subcellular location">
    <subcellularLocation>
        <location evidence="1">Nucleus</location>
    </subcellularLocation>
</comment>
<comment type="caution">
    <text evidence="4">The sequence shown here is derived from an EMBL/GenBank/DDBJ whole genome shotgun (WGS) entry which is preliminary data.</text>
</comment>
<accession>A0A8S0UXU8</accession>
<feature type="compositionally biased region" description="Basic and acidic residues" evidence="2">
    <location>
        <begin position="664"/>
        <end position="673"/>
    </location>
</feature>
<dbReference type="EMBL" id="CACTIH010009055">
    <property type="protein sequence ID" value="CAA3021492.1"/>
    <property type="molecule type" value="Genomic_DNA"/>
</dbReference>
<dbReference type="PROSITE" id="PS51319">
    <property type="entry name" value="TFIIS_N"/>
    <property type="match status" value="1"/>
</dbReference>
<keyword evidence="5" id="KW-1185">Reference proteome</keyword>
<evidence type="ECO:0000259" key="3">
    <source>
        <dbReference type="PROSITE" id="PS51319"/>
    </source>
</evidence>
<dbReference type="InterPro" id="IPR035441">
    <property type="entry name" value="TFIIS/LEDGF_dom_sf"/>
</dbReference>
<feature type="compositionally biased region" description="Polar residues" evidence="2">
    <location>
        <begin position="555"/>
        <end position="564"/>
    </location>
</feature>
<feature type="domain" description="TFIIS N-terminal" evidence="3">
    <location>
        <begin position="72"/>
        <end position="152"/>
    </location>
</feature>
<evidence type="ECO:0000256" key="2">
    <source>
        <dbReference type="SAM" id="MobiDB-lite"/>
    </source>
</evidence>
<dbReference type="Gene3D" id="1.20.930.10">
    <property type="entry name" value="Conserved domain common to transcription factors TFIIS, elongin A, CRSP70"/>
    <property type="match status" value="1"/>
</dbReference>
<evidence type="ECO:0000313" key="5">
    <source>
        <dbReference type="Proteomes" id="UP000594638"/>
    </source>
</evidence>
<feature type="region of interest" description="Disordered" evidence="2">
    <location>
        <begin position="738"/>
        <end position="764"/>
    </location>
</feature>
<dbReference type="AlphaFoldDB" id="A0A8S0UXU8"/>
<keyword evidence="1" id="KW-0539">Nucleus</keyword>
<proteinExistence type="predicted"/>
<dbReference type="Proteomes" id="UP000594638">
    <property type="component" value="Unassembled WGS sequence"/>
</dbReference>
<organism evidence="4 5">
    <name type="scientific">Olea europaea subsp. europaea</name>
    <dbReference type="NCBI Taxonomy" id="158383"/>
    <lineage>
        <taxon>Eukaryota</taxon>
        <taxon>Viridiplantae</taxon>
        <taxon>Streptophyta</taxon>
        <taxon>Embryophyta</taxon>
        <taxon>Tracheophyta</taxon>
        <taxon>Spermatophyta</taxon>
        <taxon>Magnoliopsida</taxon>
        <taxon>eudicotyledons</taxon>
        <taxon>Gunneridae</taxon>
        <taxon>Pentapetalae</taxon>
        <taxon>asterids</taxon>
        <taxon>lamiids</taxon>
        <taxon>Lamiales</taxon>
        <taxon>Oleaceae</taxon>
        <taxon>Oleeae</taxon>
        <taxon>Olea</taxon>
    </lineage>
</organism>
<feature type="compositionally biased region" description="Basic and acidic residues" evidence="2">
    <location>
        <begin position="197"/>
        <end position="210"/>
    </location>
</feature>
<evidence type="ECO:0000313" key="4">
    <source>
        <dbReference type="EMBL" id="CAA3021492.1"/>
    </source>
</evidence>
<feature type="region of interest" description="Disordered" evidence="2">
    <location>
        <begin position="500"/>
        <end position="577"/>
    </location>
</feature>
<name>A0A8S0UXU8_OLEEU</name>
<dbReference type="PANTHER" id="PTHR47292:SF1">
    <property type="entry name" value="TRANSCRIPTION ELONGATION FACTOR (TFIIS) FAMILY PROTEIN"/>
    <property type="match status" value="1"/>
</dbReference>
<dbReference type="InterPro" id="IPR017923">
    <property type="entry name" value="TFIIS_N"/>
</dbReference>
<feature type="compositionally biased region" description="Basic and acidic residues" evidence="2">
    <location>
        <begin position="738"/>
        <end position="750"/>
    </location>
</feature>
<dbReference type="Pfam" id="PF08711">
    <property type="entry name" value="Med26"/>
    <property type="match status" value="1"/>
</dbReference>
<dbReference type="SUPFAM" id="SSF47676">
    <property type="entry name" value="Conserved domain common to transcription factors TFIIS, elongin A, CRSP70"/>
    <property type="match status" value="1"/>
</dbReference>
<feature type="region of interest" description="Disordered" evidence="2">
    <location>
        <begin position="989"/>
        <end position="1019"/>
    </location>
</feature>
<feature type="region of interest" description="Disordered" evidence="2">
    <location>
        <begin position="300"/>
        <end position="338"/>
    </location>
</feature>